<name>A0A8I2YLY3_9AGAM</name>
<dbReference type="EMBL" id="JAGFBS010000015">
    <property type="protein sequence ID" value="KAG6375219.1"/>
    <property type="molecule type" value="Genomic_DNA"/>
</dbReference>
<feature type="transmembrane region" description="Helical" evidence="1">
    <location>
        <begin position="32"/>
        <end position="52"/>
    </location>
</feature>
<feature type="transmembrane region" description="Helical" evidence="1">
    <location>
        <begin position="128"/>
        <end position="149"/>
    </location>
</feature>
<dbReference type="OrthoDB" id="10419363at2759"/>
<feature type="transmembrane region" description="Helical" evidence="1">
    <location>
        <begin position="64"/>
        <end position="85"/>
    </location>
</feature>
<keyword evidence="1" id="KW-0812">Transmembrane</keyword>
<keyword evidence="3" id="KW-1185">Reference proteome</keyword>
<dbReference type="Proteomes" id="UP000683000">
    <property type="component" value="Unassembled WGS sequence"/>
</dbReference>
<accession>A0A8I2YLY3</accession>
<evidence type="ECO:0000313" key="2">
    <source>
        <dbReference type="EMBL" id="KAG6375219.1"/>
    </source>
</evidence>
<keyword evidence="1" id="KW-1133">Transmembrane helix</keyword>
<gene>
    <name evidence="2" type="ORF">JVT61DRAFT_3432</name>
</gene>
<evidence type="ECO:0000313" key="3">
    <source>
        <dbReference type="Proteomes" id="UP000683000"/>
    </source>
</evidence>
<keyword evidence="1" id="KW-0472">Membrane</keyword>
<protein>
    <submittedName>
        <fullName evidence="2">Uncharacterized protein</fullName>
    </submittedName>
</protein>
<evidence type="ECO:0000256" key="1">
    <source>
        <dbReference type="SAM" id="Phobius"/>
    </source>
</evidence>
<feature type="transmembrane region" description="Helical" evidence="1">
    <location>
        <begin position="91"/>
        <end position="116"/>
    </location>
</feature>
<organism evidence="2 3">
    <name type="scientific">Boletus reticuloceps</name>
    <dbReference type="NCBI Taxonomy" id="495285"/>
    <lineage>
        <taxon>Eukaryota</taxon>
        <taxon>Fungi</taxon>
        <taxon>Dikarya</taxon>
        <taxon>Basidiomycota</taxon>
        <taxon>Agaricomycotina</taxon>
        <taxon>Agaricomycetes</taxon>
        <taxon>Agaricomycetidae</taxon>
        <taxon>Boletales</taxon>
        <taxon>Boletineae</taxon>
        <taxon>Boletaceae</taxon>
        <taxon>Boletoideae</taxon>
        <taxon>Boletus</taxon>
    </lineage>
</organism>
<reference evidence="2" key="1">
    <citation type="submission" date="2021-03" db="EMBL/GenBank/DDBJ databases">
        <title>Evolutionary innovations through gain and loss of genes in the ectomycorrhizal Boletales.</title>
        <authorList>
            <person name="Wu G."/>
            <person name="Miyauchi S."/>
            <person name="Morin E."/>
            <person name="Yang Z.-L."/>
            <person name="Xu J."/>
            <person name="Martin F.M."/>
        </authorList>
    </citation>
    <scope>NUCLEOTIDE SEQUENCE</scope>
    <source>
        <strain evidence="2">BR01</strain>
    </source>
</reference>
<proteinExistence type="predicted"/>
<dbReference type="AlphaFoldDB" id="A0A8I2YLY3"/>
<comment type="caution">
    <text evidence="2">The sequence shown here is derived from an EMBL/GenBank/DDBJ whole genome shotgun (WGS) entry which is preliminary data.</text>
</comment>
<sequence>MFNQSIEHVIASTPSRNQPPRRRPPKNLPVSLVIPSIIITVTYAVVLILTAFFLGSTRYLHRMLVCWGALTGATCLVFLWGTASACGDCRWVLLCRLALLAITWPGQLLLICIALDHKYIYYIQDRRSAPFIGFTTIAVICVLLVAIFLDTLYINVTLEALESGGPDAQEEEVHPMQDNPDTHLGNLIWSSSSSTLTPETKTNDDPEKGHLVLSDADIV</sequence>